<dbReference type="PANTHER" id="PTHR43609">
    <property type="entry name" value="ACETYL-COA HYDROLASE"/>
    <property type="match status" value="1"/>
</dbReference>
<proteinExistence type="inferred from homology"/>
<reference evidence="6" key="1">
    <citation type="submission" date="2019-10" db="EMBL/GenBank/DDBJ databases">
        <authorList>
            <consortium name="PulseNet: The National Subtyping Network for Foodborne Disease Surveillance"/>
            <person name="Tarr C.L."/>
            <person name="Trees E."/>
            <person name="Katz L.S."/>
            <person name="Carleton-Romer H.A."/>
            <person name="Stroika S."/>
            <person name="Kucerova Z."/>
            <person name="Roache K.F."/>
            <person name="Sabol A.L."/>
            <person name="Besser J."/>
            <person name="Gerner-Smidt P."/>
        </authorList>
    </citation>
    <scope>NUCLEOTIDE SEQUENCE</scope>
    <source>
        <strain evidence="6">PNUSAS111674</strain>
    </source>
</reference>
<name>A0A5Z4WLX4_SALER</name>
<evidence type="ECO:0000259" key="5">
    <source>
        <dbReference type="Pfam" id="PF13336"/>
    </source>
</evidence>
<protein>
    <submittedName>
        <fullName evidence="6">Acetyl-CoA hydrolase</fullName>
    </submittedName>
</protein>
<dbReference type="GO" id="GO:0003986">
    <property type="term" value="F:acetyl-CoA hydrolase activity"/>
    <property type="evidence" value="ECO:0007669"/>
    <property type="project" value="TreeGrafter"/>
</dbReference>
<dbReference type="InterPro" id="IPR038460">
    <property type="entry name" value="AcetylCoA_hyd_C_sf"/>
</dbReference>
<dbReference type="InterPro" id="IPR017821">
    <property type="entry name" value="Succinate_CoA_transferase"/>
</dbReference>
<dbReference type="EMBL" id="AAMOUS010000051">
    <property type="protein sequence ID" value="EDJ5915524.1"/>
    <property type="molecule type" value="Genomic_DNA"/>
</dbReference>
<feature type="domain" description="Acetyl-CoA hydrolase/transferase C-terminal" evidence="5">
    <location>
        <begin position="317"/>
        <end position="461"/>
    </location>
</feature>
<comment type="similarity">
    <text evidence="1">Belongs to the acetyl-CoA hydrolase/transferase family.</text>
</comment>
<dbReference type="SUPFAM" id="SSF100950">
    <property type="entry name" value="NagB/RpiA/CoA transferase-like"/>
    <property type="match status" value="2"/>
</dbReference>
<dbReference type="PANTHER" id="PTHR43609:SF1">
    <property type="entry name" value="ACETYL-COA HYDROLASE"/>
    <property type="match status" value="1"/>
</dbReference>
<dbReference type="Pfam" id="PF13336">
    <property type="entry name" value="AcetylCoA_hyd_C"/>
    <property type="match status" value="1"/>
</dbReference>
<dbReference type="Gene3D" id="3.40.1080.20">
    <property type="entry name" value="Acetyl-CoA hydrolase/transferase C-terminal domain"/>
    <property type="match status" value="1"/>
</dbReference>
<comment type="caution">
    <text evidence="6">The sequence shown here is derived from an EMBL/GenBank/DDBJ whole genome shotgun (WGS) entry which is preliminary data.</text>
</comment>
<dbReference type="Gene3D" id="3.30.750.70">
    <property type="entry name" value="4-hydroxybutyrate coenzyme like domains"/>
    <property type="match status" value="1"/>
</dbReference>
<evidence type="ECO:0000313" key="6">
    <source>
        <dbReference type="EMBL" id="EDJ5915524.1"/>
    </source>
</evidence>
<sequence>MKKTWSWMDANEAAEFIQHNDLVAFGGFTHAGSPKALPAAIAHRASEMLHAKKPFQIRLLTGASISQFADDILSESGAISWRAPYQTSPGLRQKINQGQVKFVDMHLSEVAQAVNYGFFGDIDVAVIEASAIAPDGRIWLTSGIGNAPTWLQRAKKVIIELNHYHHPGIAELADIVFPGVPPYRNCIPIFHSLDRVGTRHVQIDPGKIVAVIDTELPDNGDLLSPANPVCHQIADNVVTFLLSEMAVGRIPPEFLPLQSGVGNINNAVMAGLGESPDIPSFMMYSEVLQESAVHLLETGKITGASASSLTVSASSLQKIYDNMDFFANRIVLRPQEISNNPEIIRRLGVIALNVGLEFDIYGHANSTHISGVNLVNGIGGSGDFVRNASLSIFMAPSVVREGKISTIVPMCSHVDHSEHSVKVIITEQGIADLRGLSPIQRAYTIIKNCAHPFYQDYLYRYLENAPGGHIHHDLLHAFDLHRNLIETGSMLGSFCIPFNKK</sequence>
<feature type="domain" description="Acetyl-CoA hydrolase/transferase N-terminal" evidence="4">
    <location>
        <begin position="7"/>
        <end position="212"/>
    </location>
</feature>
<feature type="binding site" evidence="3">
    <location>
        <position position="376"/>
    </location>
    <ligand>
        <name>CoA</name>
        <dbReference type="ChEBI" id="CHEBI:57287"/>
    </ligand>
</feature>
<dbReference type="InterPro" id="IPR003702">
    <property type="entry name" value="ActCoA_hydro_N"/>
</dbReference>
<dbReference type="GO" id="GO:0006084">
    <property type="term" value="P:acetyl-CoA metabolic process"/>
    <property type="evidence" value="ECO:0007669"/>
    <property type="project" value="InterPro"/>
</dbReference>
<dbReference type="Pfam" id="PF02550">
    <property type="entry name" value="AcetylCoA_hydro"/>
    <property type="match status" value="1"/>
</dbReference>
<evidence type="ECO:0000256" key="1">
    <source>
        <dbReference type="ARBA" id="ARBA00009632"/>
    </source>
</evidence>
<dbReference type="GO" id="GO:0008775">
    <property type="term" value="F:acetate CoA-transferase activity"/>
    <property type="evidence" value="ECO:0007669"/>
    <property type="project" value="InterPro"/>
</dbReference>
<dbReference type="Gene3D" id="3.40.1080.10">
    <property type="entry name" value="Glutaconate Coenzyme A-transferase"/>
    <property type="match status" value="1"/>
</dbReference>
<dbReference type="InterPro" id="IPR046433">
    <property type="entry name" value="ActCoA_hydro"/>
</dbReference>
<evidence type="ECO:0000256" key="2">
    <source>
        <dbReference type="PIRSR" id="PIRSR617821-1"/>
    </source>
</evidence>
<evidence type="ECO:0000256" key="3">
    <source>
        <dbReference type="PIRSR" id="PIRSR617821-2"/>
    </source>
</evidence>
<gene>
    <name evidence="6" type="ORF">GFE59_20535</name>
</gene>
<feature type="binding site" evidence="3">
    <location>
        <position position="380"/>
    </location>
    <ligand>
        <name>CoA</name>
        <dbReference type="ChEBI" id="CHEBI:57287"/>
    </ligand>
</feature>
<dbReference type="NCBIfam" id="TIGR03458">
    <property type="entry name" value="YgfH_subfam"/>
    <property type="match status" value="1"/>
</dbReference>
<evidence type="ECO:0000259" key="4">
    <source>
        <dbReference type="Pfam" id="PF02550"/>
    </source>
</evidence>
<feature type="active site" description="5-glutamyl coenzyme A thioester intermediate" evidence="2">
    <location>
        <position position="286"/>
    </location>
</feature>
<dbReference type="InterPro" id="IPR037171">
    <property type="entry name" value="NagB/RpiA_transferase-like"/>
</dbReference>
<dbReference type="InterPro" id="IPR026888">
    <property type="entry name" value="AcetylCoA_hyd_C"/>
</dbReference>
<keyword evidence="6" id="KW-0378">Hydrolase</keyword>
<dbReference type="FunFam" id="3.40.1080.20:FF:000001">
    <property type="entry name" value="Acetyl-CoA hydrolase Ach1"/>
    <property type="match status" value="1"/>
</dbReference>
<dbReference type="AlphaFoldDB" id="A0A5Z4WLX4"/>
<organism evidence="6">
    <name type="scientific">Salmonella enterica</name>
    <name type="common">Salmonella choleraesuis</name>
    <dbReference type="NCBI Taxonomy" id="28901"/>
    <lineage>
        <taxon>Bacteria</taxon>
        <taxon>Pseudomonadati</taxon>
        <taxon>Pseudomonadota</taxon>
        <taxon>Gammaproteobacteria</taxon>
        <taxon>Enterobacterales</taxon>
        <taxon>Enterobacteriaceae</taxon>
        <taxon>Salmonella</taxon>
    </lineage>
</organism>
<dbReference type="GO" id="GO:0006083">
    <property type="term" value="P:acetate metabolic process"/>
    <property type="evidence" value="ECO:0007669"/>
    <property type="project" value="InterPro"/>
</dbReference>
<accession>A0A5Z4WLX4</accession>